<dbReference type="Gene3D" id="3.90.1010.20">
    <property type="match status" value="1"/>
</dbReference>
<comment type="cofactor">
    <cofactor evidence="1">
        <name>FMN</name>
        <dbReference type="ChEBI" id="CHEBI:58210"/>
    </cofactor>
</comment>
<dbReference type="RefSeq" id="WP_010619375.1">
    <property type="nucleotide sequence ID" value="NZ_PUFO01000070.1"/>
</dbReference>
<accession>A0A4R5NL32</accession>
<dbReference type="GO" id="GO:0016020">
    <property type="term" value="C:membrane"/>
    <property type="evidence" value="ECO:0007669"/>
    <property type="project" value="InterPro"/>
</dbReference>
<dbReference type="Pfam" id="PF03358">
    <property type="entry name" value="FMN_red"/>
    <property type="match status" value="1"/>
</dbReference>
<dbReference type="Gene3D" id="3.90.700.10">
    <property type="entry name" value="Succinate dehydrogenase/fumarate reductase flavoprotein, catalytic domain"/>
    <property type="match status" value="1"/>
</dbReference>
<dbReference type="Proteomes" id="UP000294854">
    <property type="component" value="Unassembled WGS sequence"/>
</dbReference>
<evidence type="ECO:0000256" key="5">
    <source>
        <dbReference type="ARBA" id="ARBA00022630"/>
    </source>
</evidence>
<dbReference type="AlphaFoldDB" id="A0A4R5NL32"/>
<dbReference type="GO" id="GO:0008202">
    <property type="term" value="P:steroid metabolic process"/>
    <property type="evidence" value="ECO:0007669"/>
    <property type="project" value="UniProtKB-ARBA"/>
</dbReference>
<comment type="cofactor">
    <cofactor evidence="2">
        <name>FAD</name>
        <dbReference type="ChEBI" id="CHEBI:57692"/>
    </cofactor>
</comment>
<evidence type="ECO:0000256" key="6">
    <source>
        <dbReference type="ARBA" id="ARBA00022827"/>
    </source>
</evidence>
<keyword evidence="11" id="KW-1185">Reference proteome</keyword>
<protein>
    <recommendedName>
        <fullName evidence="4">Urocanate reductase</fullName>
        <ecNumber evidence="3">1.3.99.33</ecNumber>
    </recommendedName>
</protein>
<evidence type="ECO:0000256" key="8">
    <source>
        <dbReference type="ARBA" id="ARBA00049922"/>
    </source>
</evidence>
<dbReference type="InterPro" id="IPR027477">
    <property type="entry name" value="Succ_DH/fumarate_Rdtase_cat_sf"/>
</dbReference>
<proteinExistence type="predicted"/>
<dbReference type="SMART" id="SM00900">
    <property type="entry name" value="FMN_bind"/>
    <property type="match status" value="1"/>
</dbReference>
<dbReference type="OrthoDB" id="9806724at2"/>
<dbReference type="InterPro" id="IPR003953">
    <property type="entry name" value="FAD-dep_OxRdtase_2_FAD-bd"/>
</dbReference>
<comment type="caution">
    <text evidence="10">The sequence shown here is derived from an EMBL/GenBank/DDBJ whole genome shotgun (WGS) entry which is preliminary data.</text>
</comment>
<evidence type="ECO:0000313" key="10">
    <source>
        <dbReference type="EMBL" id="TDG75050.1"/>
    </source>
</evidence>
<dbReference type="GO" id="GO:0033765">
    <property type="term" value="F:steroid dehydrogenase activity, acting on the CH-CH group of donors"/>
    <property type="evidence" value="ECO:0007669"/>
    <property type="project" value="UniProtKB-ARBA"/>
</dbReference>
<name>A0A4R5NL32_9LACO</name>
<dbReference type="Pfam" id="PF00890">
    <property type="entry name" value="FAD_binding_2"/>
    <property type="match status" value="1"/>
</dbReference>
<dbReference type="InterPro" id="IPR050315">
    <property type="entry name" value="FAD-oxidoreductase_2"/>
</dbReference>
<evidence type="ECO:0000256" key="1">
    <source>
        <dbReference type="ARBA" id="ARBA00001917"/>
    </source>
</evidence>
<dbReference type="Pfam" id="PF04205">
    <property type="entry name" value="FMN_bind"/>
    <property type="match status" value="1"/>
</dbReference>
<dbReference type="InterPro" id="IPR029039">
    <property type="entry name" value="Flavoprotein-like_sf"/>
</dbReference>
<evidence type="ECO:0000256" key="4">
    <source>
        <dbReference type="ARBA" id="ARBA00015872"/>
    </source>
</evidence>
<dbReference type="SUPFAM" id="SSF51905">
    <property type="entry name" value="FAD/NAD(P)-binding domain"/>
    <property type="match status" value="1"/>
</dbReference>
<evidence type="ECO:0000259" key="9">
    <source>
        <dbReference type="SMART" id="SM00900"/>
    </source>
</evidence>
<gene>
    <name evidence="10" type="ORF">C5L31_001680</name>
</gene>
<evidence type="ECO:0000313" key="11">
    <source>
        <dbReference type="Proteomes" id="UP000294854"/>
    </source>
</evidence>
<dbReference type="PANTHER" id="PTHR43400:SF10">
    <property type="entry name" value="3-OXOSTEROID 1-DEHYDROGENASE"/>
    <property type="match status" value="1"/>
</dbReference>
<evidence type="ECO:0000256" key="3">
    <source>
        <dbReference type="ARBA" id="ARBA00013137"/>
    </source>
</evidence>
<dbReference type="SUPFAM" id="SSF52218">
    <property type="entry name" value="Flavoproteins"/>
    <property type="match status" value="1"/>
</dbReference>
<dbReference type="STRING" id="1122149.FD44_GL000340"/>
<organism evidence="10 11">
    <name type="scientific">Secundilactobacillus malefermentans</name>
    <dbReference type="NCBI Taxonomy" id="176292"/>
    <lineage>
        <taxon>Bacteria</taxon>
        <taxon>Bacillati</taxon>
        <taxon>Bacillota</taxon>
        <taxon>Bacilli</taxon>
        <taxon>Lactobacillales</taxon>
        <taxon>Lactobacillaceae</taxon>
        <taxon>Secundilactobacillus</taxon>
    </lineage>
</organism>
<dbReference type="GO" id="GO:0010181">
    <property type="term" value="F:FMN binding"/>
    <property type="evidence" value="ECO:0007669"/>
    <property type="project" value="InterPro"/>
</dbReference>
<evidence type="ECO:0000256" key="7">
    <source>
        <dbReference type="ARBA" id="ARBA00023002"/>
    </source>
</evidence>
<dbReference type="EC" id="1.3.99.33" evidence="3"/>
<keyword evidence="5" id="KW-0285">Flavoprotein</keyword>
<comment type="catalytic activity">
    <reaction evidence="8">
        <text>dihydrourocanate + A = urocanate + AH2</text>
        <dbReference type="Rhea" id="RHEA:36059"/>
        <dbReference type="ChEBI" id="CHEBI:13193"/>
        <dbReference type="ChEBI" id="CHEBI:17499"/>
        <dbReference type="ChEBI" id="CHEBI:27247"/>
        <dbReference type="ChEBI" id="CHEBI:72991"/>
        <dbReference type="EC" id="1.3.99.33"/>
    </reaction>
</comment>
<feature type="domain" description="FMN-binding" evidence="9">
    <location>
        <begin position="14"/>
        <end position="88"/>
    </location>
</feature>
<dbReference type="EMBL" id="PUFO01000070">
    <property type="protein sequence ID" value="TDG75050.1"/>
    <property type="molecule type" value="Genomic_DNA"/>
</dbReference>
<keyword evidence="6" id="KW-0274">FAD</keyword>
<dbReference type="SUPFAM" id="SSF56425">
    <property type="entry name" value="Succinate dehydrogenase/fumarate reductase flavoprotein, catalytic domain"/>
    <property type="match status" value="1"/>
</dbReference>
<dbReference type="Gene3D" id="3.40.50.360">
    <property type="match status" value="1"/>
</dbReference>
<dbReference type="InterPro" id="IPR007329">
    <property type="entry name" value="FMN-bd"/>
</dbReference>
<dbReference type="InterPro" id="IPR005025">
    <property type="entry name" value="FMN_Rdtase-like_dom"/>
</dbReference>
<evidence type="ECO:0000256" key="2">
    <source>
        <dbReference type="ARBA" id="ARBA00001974"/>
    </source>
</evidence>
<dbReference type="Gene3D" id="3.50.50.60">
    <property type="entry name" value="FAD/NAD(P)-binding domain"/>
    <property type="match status" value="1"/>
</dbReference>
<dbReference type="InterPro" id="IPR036188">
    <property type="entry name" value="FAD/NAD-bd_sf"/>
</dbReference>
<keyword evidence="7" id="KW-0560">Oxidoreductase</keyword>
<sequence length="765" mass="83513">MSNSEKQIKGQAKGHNGIIDYEIDVADDKVKDLKILKHSETSGIFNQVIDKLKKSIVDEQSFDVDTISGATVMTKSILDSAKDSIKEEDVHLTPIPKKVVEHQTTRLKTDVVVIGGGEAGLVAGARVLTEGQNVILVEKNGYLGGATILNGSNVTGTGSEVSKKIFGNSGDTPEHLAEDVARESKDSNYPDLTNLMAHNIGSAIDFISDFAGLEYQKAQTQTIEHSIDRQIELPTASSYEFIKKVSKAFEDKGGKVILSARVEQLTFDSKGNLNGLVAESDNETIKIKAKSVVLAAGGHGANAKMRGAESEGIDYYGPMTATGDAYSFNSELKLKTHDLGWYKIYPHGVEVEPGIAKLTTYASKEATDLGSIYVNSKGKRIVNELAPYTDDRDAILEQPDRISYLVMDERTWKAFYDLLVLHDFLPEEIKGFFDNQDKKPVFAKGSLADVAKVAGIDATQLEKTVSDYQGYAEKGRDPEFGRDAKFLHQFEGDTFYVVEQRGRYATTLGGYSVSPANLELLDESDKLVPNYFGAGEVIGGANGHDSMPSMMNTWGISSGYVAGEAASKNADRLNEVGGQEKKIVSLVGTNASKSYNRKLLHSMRDLFDAQTDFEICEIKDIPMFNEDLLESEPQIVKDLAAKIEDADGIVISTPEYDHSVPASLKSAIEWLSSIEHPFTDKPVMIVGTSLGIQGTVRAQTNLRQILDSPGVDAKVMPGSEFMLPQAGNKFDEDNKITDSGSVDFLKSCFNKFLKFIEMDKSLASE</sequence>
<reference evidence="10 11" key="1">
    <citation type="journal article" date="2019" name="Appl. Microbiol. Biotechnol.">
        <title>Uncovering carbohydrate metabolism through a genotype-phenotype association study of 56 lactic acid bacteria genomes.</title>
        <authorList>
            <person name="Buron-Moles G."/>
            <person name="Chailyan A."/>
            <person name="Dolejs I."/>
            <person name="Forster J."/>
            <person name="Miks M.H."/>
        </authorList>
    </citation>
    <scope>NUCLEOTIDE SEQUENCE [LARGE SCALE GENOMIC DNA]</scope>
    <source>
        <strain evidence="10 11">ATCC 49373</strain>
    </source>
</reference>
<dbReference type="PANTHER" id="PTHR43400">
    <property type="entry name" value="FUMARATE REDUCTASE"/>
    <property type="match status" value="1"/>
</dbReference>